<accession>A8S1L9</accession>
<evidence type="ECO:0000313" key="1">
    <source>
        <dbReference type="EMBL" id="EDP13530.1"/>
    </source>
</evidence>
<reference evidence="1 2" key="1">
    <citation type="submission" date="2007-08" db="EMBL/GenBank/DDBJ databases">
        <authorList>
            <person name="Fulton L."/>
            <person name="Clifton S."/>
            <person name="Fulton B."/>
            <person name="Xu J."/>
            <person name="Minx P."/>
            <person name="Pepin K.H."/>
            <person name="Johnson M."/>
            <person name="Thiruvilangam P."/>
            <person name="Bhonagiri V."/>
            <person name="Nash W.E."/>
            <person name="Mardis E.R."/>
            <person name="Wilson R.K."/>
        </authorList>
    </citation>
    <scope>NUCLEOTIDE SEQUENCE [LARGE SCALE GENOMIC DNA]</scope>
    <source>
        <strain evidence="2">ATCC BAA-613 / DSM 15670 / CCUG 46953 / JCM 12243 / WAL 16351</strain>
    </source>
</reference>
<reference evidence="1 2" key="2">
    <citation type="submission" date="2007-09" db="EMBL/GenBank/DDBJ databases">
        <title>Draft genome sequence of Clostridium bolteae (ATCC BAA-613).</title>
        <authorList>
            <person name="Sudarsanam P."/>
            <person name="Ley R."/>
            <person name="Guruge J."/>
            <person name="Turnbaugh P.J."/>
            <person name="Mahowald M."/>
            <person name="Liep D."/>
            <person name="Gordon J."/>
        </authorList>
    </citation>
    <scope>NUCLEOTIDE SEQUENCE [LARGE SCALE GENOMIC DNA]</scope>
    <source>
        <strain evidence="2">ATCC BAA-613 / DSM 15670 / CCUG 46953 / JCM 12243 / WAL 16351</strain>
    </source>
</reference>
<dbReference type="PaxDb" id="411902-CLOBOL_06095"/>
<proteinExistence type="predicted"/>
<organism evidence="1 2">
    <name type="scientific">Enterocloster bolteae (strain ATCC BAA-613 / DSM 15670 / CCUG 46953 / JCM 12243 / WAL 16351)</name>
    <name type="common">Clostridium bolteae</name>
    <dbReference type="NCBI Taxonomy" id="411902"/>
    <lineage>
        <taxon>Bacteria</taxon>
        <taxon>Bacillati</taxon>
        <taxon>Bacillota</taxon>
        <taxon>Clostridia</taxon>
        <taxon>Lachnospirales</taxon>
        <taxon>Lachnospiraceae</taxon>
        <taxon>Enterocloster</taxon>
    </lineage>
</organism>
<dbReference type="EMBL" id="ABCC02000047">
    <property type="protein sequence ID" value="EDP13530.1"/>
    <property type="molecule type" value="Genomic_DNA"/>
</dbReference>
<dbReference type="AlphaFoldDB" id="A8S1L9"/>
<evidence type="ECO:0000313" key="2">
    <source>
        <dbReference type="Proteomes" id="UP000005396"/>
    </source>
</evidence>
<comment type="caution">
    <text evidence="1">The sequence shown here is derived from an EMBL/GenBank/DDBJ whole genome shotgun (WGS) entry which is preliminary data.</text>
</comment>
<protein>
    <submittedName>
        <fullName evidence="1">Uncharacterized protein</fullName>
    </submittedName>
</protein>
<dbReference type="HOGENOM" id="CLU_3355413_0_0_9"/>
<sequence>MFYFIMEFLNMQEKYGGNIRRKDWSESERKWRRRAV</sequence>
<name>A8S1L9_ENTBW</name>
<gene>
    <name evidence="1" type="ORF">CLOBOL_06095</name>
</gene>
<dbReference type="Proteomes" id="UP000005396">
    <property type="component" value="Unassembled WGS sequence"/>
</dbReference>